<comment type="caution">
    <text evidence="4">The sequence shown here is derived from an EMBL/GenBank/DDBJ whole genome shotgun (WGS) entry which is preliminary data.</text>
</comment>
<dbReference type="InterPro" id="IPR001638">
    <property type="entry name" value="Solute-binding_3/MltF_N"/>
</dbReference>
<name>A0ABU9TPT2_9GAMM</name>
<dbReference type="SMART" id="SM00062">
    <property type="entry name" value="PBPb"/>
    <property type="match status" value="1"/>
</dbReference>
<dbReference type="PANTHER" id="PTHR35936:SF25">
    <property type="entry name" value="ABC TRANSPORTER SUBSTRATE-BINDING PROTEIN"/>
    <property type="match status" value="1"/>
</dbReference>
<dbReference type="EMBL" id="JBBMRA010000001">
    <property type="protein sequence ID" value="MEM5535264.1"/>
    <property type="molecule type" value="Genomic_DNA"/>
</dbReference>
<reference evidence="4 5" key="1">
    <citation type="submission" date="2024-03" db="EMBL/GenBank/DDBJ databases">
        <title>Community enrichment and isolation of bacterial strains for fucoidan degradation.</title>
        <authorList>
            <person name="Sichert A."/>
        </authorList>
    </citation>
    <scope>NUCLEOTIDE SEQUENCE [LARGE SCALE GENOMIC DNA]</scope>
    <source>
        <strain evidence="4 5">AS76</strain>
    </source>
</reference>
<dbReference type="Pfam" id="PF00497">
    <property type="entry name" value="SBP_bac_3"/>
    <property type="match status" value="1"/>
</dbReference>
<evidence type="ECO:0000313" key="4">
    <source>
        <dbReference type="EMBL" id="MEM5535264.1"/>
    </source>
</evidence>
<dbReference type="PANTHER" id="PTHR35936">
    <property type="entry name" value="MEMBRANE-BOUND LYTIC MUREIN TRANSGLYCOSYLASE F"/>
    <property type="match status" value="1"/>
</dbReference>
<protein>
    <submittedName>
        <fullName evidence="4">Transporter substrate-binding domain-containing protein</fullName>
    </submittedName>
</protein>
<dbReference type="SUPFAM" id="SSF53850">
    <property type="entry name" value="Periplasmic binding protein-like II"/>
    <property type="match status" value="1"/>
</dbReference>
<feature type="domain" description="Solute-binding protein family 3/N-terminal" evidence="3">
    <location>
        <begin position="8"/>
        <end position="237"/>
    </location>
</feature>
<comment type="similarity">
    <text evidence="1">Belongs to the bacterial solute-binding protein 3 family.</text>
</comment>
<evidence type="ECO:0000256" key="1">
    <source>
        <dbReference type="ARBA" id="ARBA00010333"/>
    </source>
</evidence>
<evidence type="ECO:0000259" key="3">
    <source>
        <dbReference type="SMART" id="SM00062"/>
    </source>
</evidence>
<sequence length="239" mass="26808">MPASFAEHISIAADRWCPFNCEAGSELPGFMVEVAERVFSKHGYEVEYIEMNWSRAIQEARKGEVNAIMGGFKSDAPDFVYPKEELAVLENRFFVRKESDWVYKGIDSLKTVQLGAILGYDYGNELRAYIQESGAEEVTILNGDYHPLSHGIKLLKRHRIDVLIETGPVFWYNAKKLGLADEFKVVGLTKKAAPAYIAFSPALEDSSRYAQILSEGIRGLRASGELASILAKYGLEDWK</sequence>
<evidence type="ECO:0000256" key="2">
    <source>
        <dbReference type="ARBA" id="ARBA00022729"/>
    </source>
</evidence>
<evidence type="ECO:0000313" key="5">
    <source>
        <dbReference type="Proteomes" id="UP001449225"/>
    </source>
</evidence>
<accession>A0ABU9TPT2</accession>
<proteinExistence type="inferred from homology"/>
<organism evidence="4 5">
    <name type="scientific">Neptuniibacter pectenicola</name>
    <dbReference type="NCBI Taxonomy" id="1806669"/>
    <lineage>
        <taxon>Bacteria</taxon>
        <taxon>Pseudomonadati</taxon>
        <taxon>Pseudomonadota</taxon>
        <taxon>Gammaproteobacteria</taxon>
        <taxon>Oceanospirillales</taxon>
        <taxon>Oceanospirillaceae</taxon>
        <taxon>Neptuniibacter</taxon>
    </lineage>
</organism>
<dbReference type="Gene3D" id="3.40.190.10">
    <property type="entry name" value="Periplasmic binding protein-like II"/>
    <property type="match status" value="2"/>
</dbReference>
<keyword evidence="5" id="KW-1185">Reference proteome</keyword>
<dbReference type="Proteomes" id="UP001449225">
    <property type="component" value="Unassembled WGS sequence"/>
</dbReference>
<dbReference type="RefSeq" id="WP_231902139.1">
    <property type="nucleotide sequence ID" value="NZ_LUTS01000002.1"/>
</dbReference>
<keyword evidence="2" id="KW-0732">Signal</keyword>
<gene>
    <name evidence="4" type="ORF">WNY58_02555</name>
</gene>